<proteinExistence type="inferred from homology"/>
<feature type="domain" description="AMP-dependent synthetase/ligase" evidence="3">
    <location>
        <begin position="10"/>
        <end position="305"/>
    </location>
</feature>
<dbReference type="Pfam" id="PF13193">
    <property type="entry name" value="AMP-binding_C"/>
    <property type="match status" value="1"/>
</dbReference>
<dbReference type="InterPro" id="IPR042099">
    <property type="entry name" value="ANL_N_sf"/>
</dbReference>
<comment type="caution">
    <text evidence="5">The sequence shown here is derived from an EMBL/GenBank/DDBJ whole genome shotgun (WGS) entry which is preliminary data.</text>
</comment>
<dbReference type="InterPro" id="IPR025110">
    <property type="entry name" value="AMP-bd_C"/>
</dbReference>
<feature type="domain" description="AMP-binding enzyme C-terminal" evidence="4">
    <location>
        <begin position="366"/>
        <end position="435"/>
    </location>
</feature>
<evidence type="ECO:0000313" key="6">
    <source>
        <dbReference type="Proteomes" id="UP000802098"/>
    </source>
</evidence>
<evidence type="ECO:0000259" key="4">
    <source>
        <dbReference type="Pfam" id="PF13193"/>
    </source>
</evidence>
<dbReference type="PANTHER" id="PTHR43201:SF5">
    <property type="entry name" value="MEDIUM-CHAIN ACYL-COA LIGASE ACSF2, MITOCHONDRIAL"/>
    <property type="match status" value="1"/>
</dbReference>
<keyword evidence="6" id="KW-1185">Reference proteome</keyword>
<dbReference type="PANTHER" id="PTHR43201">
    <property type="entry name" value="ACYL-COA SYNTHETASE"/>
    <property type="match status" value="1"/>
</dbReference>
<dbReference type="PROSITE" id="PS00455">
    <property type="entry name" value="AMP_BINDING"/>
    <property type="match status" value="1"/>
</dbReference>
<evidence type="ECO:0000313" key="5">
    <source>
        <dbReference type="EMBL" id="NHK99906.1"/>
    </source>
</evidence>
<dbReference type="RefSeq" id="WP_009857953.1">
    <property type="nucleotide sequence ID" value="NZ_JAAOCD010000009.1"/>
</dbReference>
<evidence type="ECO:0000259" key="3">
    <source>
        <dbReference type="Pfam" id="PF00501"/>
    </source>
</evidence>
<evidence type="ECO:0000256" key="1">
    <source>
        <dbReference type="ARBA" id="ARBA00006432"/>
    </source>
</evidence>
<dbReference type="InterPro" id="IPR020845">
    <property type="entry name" value="AMP-binding_CS"/>
</dbReference>
<evidence type="ECO:0000256" key="2">
    <source>
        <dbReference type="ARBA" id="ARBA00022598"/>
    </source>
</evidence>
<dbReference type="EMBL" id="JAAOCD010000009">
    <property type="protein sequence ID" value="NHK99906.1"/>
    <property type="molecule type" value="Genomic_DNA"/>
</dbReference>
<dbReference type="Gene3D" id="3.40.50.12780">
    <property type="entry name" value="N-terminal domain of ligase-like"/>
    <property type="match status" value="1"/>
</dbReference>
<dbReference type="GO" id="GO:0016874">
    <property type="term" value="F:ligase activity"/>
    <property type="evidence" value="ECO:0007669"/>
    <property type="project" value="UniProtKB-KW"/>
</dbReference>
<dbReference type="Proteomes" id="UP000802098">
    <property type="component" value="Unassembled WGS sequence"/>
</dbReference>
<accession>A0ABX0HY36</accession>
<gene>
    <name evidence="5" type="ORF">G7087_16100</name>
</gene>
<dbReference type="InterPro" id="IPR000873">
    <property type="entry name" value="AMP-dep_synth/lig_dom"/>
</dbReference>
<dbReference type="InterPro" id="IPR045851">
    <property type="entry name" value="AMP-bd_C_sf"/>
</dbReference>
<sequence>MTLDWLLERFAGAPDGLAFVHEGRSVRYGELLRQVAAFEQRLAREGVHAGQRVVVLGDYTPEAFALLLALARNGNVVIPLTRESVVELSAALSVSGCEWIFEFAAGAVEPTLTWSPVEVDNTTMREFIAGGAPGLVFFSSGSTGRPKGILHDLGRVAGKFVKPRSPVVAVPFLMFDHFGGFNTILAITSSLGTVVSVAERSVASVCAAIETYRVTLLPTTPSFLNLLLAARAHEAYDLSSLQRISYGTEVMPQATLDRLARALPNVVLQQTYGLSEVGVLASKSRGDGSLWMRIGGEGFETKVVDGILWIRSEYSMVGYLNAASNFDADGWFNTQDKVEVDGDYFRILGRVTDLINVGGQKVYPTEIEEVIMTLPNIVDVAVFAEANPLLGQMIVARVVLAQPEPVDGVKSRIRQACRAALAAYKVPAKVVIATEPIHTARHKKSRRADPAR</sequence>
<organism evidence="5 6">
    <name type="scientific">Rubrivivax benzoatilyticus</name>
    <dbReference type="NCBI Taxonomy" id="316997"/>
    <lineage>
        <taxon>Bacteria</taxon>
        <taxon>Pseudomonadati</taxon>
        <taxon>Pseudomonadota</taxon>
        <taxon>Betaproteobacteria</taxon>
        <taxon>Burkholderiales</taxon>
        <taxon>Sphaerotilaceae</taxon>
        <taxon>Rubrivivax</taxon>
    </lineage>
</organism>
<dbReference type="SUPFAM" id="SSF56801">
    <property type="entry name" value="Acetyl-CoA synthetase-like"/>
    <property type="match status" value="1"/>
</dbReference>
<name>A0ABX0HY36_9BURK</name>
<protein>
    <submittedName>
        <fullName evidence="5">Long-chain fatty acid--CoA ligase</fullName>
    </submittedName>
</protein>
<keyword evidence="2 5" id="KW-0436">Ligase</keyword>
<dbReference type="CDD" id="cd04433">
    <property type="entry name" value="AFD_class_I"/>
    <property type="match status" value="1"/>
</dbReference>
<dbReference type="Pfam" id="PF00501">
    <property type="entry name" value="AMP-binding"/>
    <property type="match status" value="1"/>
</dbReference>
<reference evidence="5 6" key="1">
    <citation type="submission" date="2020-03" db="EMBL/GenBank/DDBJ databases">
        <title>Rubrivivax benzoatilyticus JA2 (sequenced after 10 years sub-culturing).</title>
        <authorList>
            <person name="Gupta D."/>
            <person name="Chintalapati S."/>
            <person name="Chintalapati V.R."/>
        </authorList>
    </citation>
    <scope>NUCLEOTIDE SEQUENCE [LARGE SCALE GENOMIC DNA]</scope>
    <source>
        <strain evidence="5 6">JA2-Mal</strain>
    </source>
</reference>
<comment type="similarity">
    <text evidence="1">Belongs to the ATP-dependent AMP-binding enzyme family.</text>
</comment>
<dbReference type="Gene3D" id="3.30.300.30">
    <property type="match status" value="1"/>
</dbReference>